<dbReference type="GO" id="GO:0043022">
    <property type="term" value="F:ribosome binding"/>
    <property type="evidence" value="ECO:0007669"/>
    <property type="project" value="UniProtKB-UniRule"/>
</dbReference>
<evidence type="ECO:0000259" key="13">
    <source>
        <dbReference type="PROSITE" id="PS50893"/>
    </source>
</evidence>
<keyword evidence="2 11" id="KW-0677">Repeat</keyword>
<sequence>MPQIQLNSVTIGFRGPPLLDEVNCVIEPGDRIGLLGRNGAGKTTLMRLLSGQLAPDHGDVVLAPGTRVAQLRQDVPQDIQSDIAAVVRRGLGDHVESWEADQAVDATLSRMGLDPAARFEALSSGMKRRVLLAQAIVGQPDMLLLDEPTNHLDIDAINWLEQFLAGWRATLLFVTHDREFLRRLATRILEIDRGQLFDWSCDYDAFLLRKEQALAAEEKQNALFDKRLAEEEKWIRQGIKARRTRNEGRVRALKQMRVERSVRREKLGTSRLAIQEAGRSGALVADADGVAFRYGDKTIFEGLTTTLMRGDKVGVIGPNGAGKTTLLRVLLGELAPTEGAVKLGTNLQLAYFDQLRDQLDPERTVQDNIGDGYDTINVAQPDGKTVSRHIIGYLQDFLFTPDRARTPVKLLSGGERNRVLLAKLFSKPANIIVLDEPTNDLDAETLELLEEKLIDFSGTLLVVSHDRAFLNNVVTSTLVFEPGGVKEYDGGYDDWLRQRKPADPPATAAQGQPAAKPKTEKPSTGGKKLSYNDQRELKSLPAKIEKLEAGIAALHEQMADPAFYQQDARVIRDKQAEEAELQGQLAAAYERWESLEA</sequence>
<dbReference type="InterPro" id="IPR051309">
    <property type="entry name" value="ABCF_ATPase"/>
</dbReference>
<keyword evidence="1 11" id="KW-0963">Cytoplasm</keyword>
<comment type="catalytic activity">
    <reaction evidence="9 11">
        <text>ATP + H2O = ADP + phosphate + H(+)</text>
        <dbReference type="Rhea" id="RHEA:13065"/>
        <dbReference type="ChEBI" id="CHEBI:15377"/>
        <dbReference type="ChEBI" id="CHEBI:15378"/>
        <dbReference type="ChEBI" id="CHEBI:30616"/>
        <dbReference type="ChEBI" id="CHEBI:43474"/>
        <dbReference type="ChEBI" id="CHEBI:456216"/>
    </reaction>
</comment>
<evidence type="ECO:0000313" key="15">
    <source>
        <dbReference type="Proteomes" id="UP000316714"/>
    </source>
</evidence>
<dbReference type="GO" id="GO:0003677">
    <property type="term" value="F:DNA binding"/>
    <property type="evidence" value="ECO:0007669"/>
    <property type="project" value="UniProtKB-UniRule"/>
</dbReference>
<reference evidence="14 15" key="1">
    <citation type="submission" date="2019-02" db="EMBL/GenBank/DDBJ databases">
        <title>Deep-cultivation of Planctomycetes and their phenomic and genomic characterization uncovers novel biology.</title>
        <authorList>
            <person name="Wiegand S."/>
            <person name="Jogler M."/>
            <person name="Boedeker C."/>
            <person name="Pinto D."/>
            <person name="Vollmers J."/>
            <person name="Rivas-Marin E."/>
            <person name="Kohn T."/>
            <person name="Peeters S.H."/>
            <person name="Heuer A."/>
            <person name="Rast P."/>
            <person name="Oberbeckmann S."/>
            <person name="Bunk B."/>
            <person name="Jeske O."/>
            <person name="Meyerdierks A."/>
            <person name="Storesund J.E."/>
            <person name="Kallscheuer N."/>
            <person name="Luecker S."/>
            <person name="Lage O.M."/>
            <person name="Pohl T."/>
            <person name="Merkel B.J."/>
            <person name="Hornburger P."/>
            <person name="Mueller R.-W."/>
            <person name="Bruemmer F."/>
            <person name="Labrenz M."/>
            <person name="Spormann A.M."/>
            <person name="Op Den Camp H."/>
            <person name="Overmann J."/>
            <person name="Amann R."/>
            <person name="Jetten M.S.M."/>
            <person name="Mascher T."/>
            <person name="Medema M.H."/>
            <person name="Devos D.P."/>
            <person name="Kaster A.-K."/>
            <person name="Ovreas L."/>
            <person name="Rohde M."/>
            <person name="Galperin M.Y."/>
            <person name="Jogler C."/>
        </authorList>
    </citation>
    <scope>NUCLEOTIDE SEQUENCE [LARGE SCALE GENOMIC DNA]</scope>
    <source>
        <strain evidence="14 15">KOR34</strain>
    </source>
</reference>
<dbReference type="SUPFAM" id="SSF52540">
    <property type="entry name" value="P-loop containing nucleoside triphosphate hydrolases"/>
    <property type="match status" value="2"/>
</dbReference>
<evidence type="ECO:0000256" key="6">
    <source>
        <dbReference type="ARBA" id="ARBA00022840"/>
    </source>
</evidence>
<comment type="function">
    <text evidence="11">Probably plays a role in ribosome assembly or function. May be involved in resolution of branched DNA intermediates that result from template switching in postreplication gaps. Binds DNA and has ATPase activity.</text>
</comment>
<feature type="compositionally biased region" description="Low complexity" evidence="12">
    <location>
        <begin position="505"/>
        <end position="516"/>
    </location>
</feature>
<keyword evidence="4 11" id="KW-0227">DNA damage</keyword>
<evidence type="ECO:0000256" key="7">
    <source>
        <dbReference type="ARBA" id="ARBA00023125"/>
    </source>
</evidence>
<evidence type="ECO:0000256" key="12">
    <source>
        <dbReference type="SAM" id="MobiDB-lite"/>
    </source>
</evidence>
<dbReference type="PROSITE" id="PS00211">
    <property type="entry name" value="ABC_TRANSPORTER_1"/>
    <property type="match status" value="2"/>
</dbReference>
<evidence type="ECO:0000256" key="3">
    <source>
        <dbReference type="ARBA" id="ARBA00022741"/>
    </source>
</evidence>
<dbReference type="EC" id="3.6.1.-" evidence="11"/>
<comment type="subcellular location">
    <subcellularLocation>
        <location evidence="11">Cytoplasm</location>
    </subcellularLocation>
    <text evidence="11">Associates with ribosomes.</text>
</comment>
<feature type="compositionally biased region" description="Basic and acidic residues" evidence="12">
    <location>
        <begin position="491"/>
        <end position="502"/>
    </location>
</feature>
<gene>
    <name evidence="11 14" type="primary">uup</name>
    <name evidence="14" type="ORF">KOR34_40130</name>
</gene>
<evidence type="ECO:0000256" key="8">
    <source>
        <dbReference type="ARBA" id="ARBA00023204"/>
    </source>
</evidence>
<dbReference type="PANTHER" id="PTHR42855:SF1">
    <property type="entry name" value="ABC TRANSPORTER DOMAIN-CONTAINING PROTEIN"/>
    <property type="match status" value="1"/>
</dbReference>
<evidence type="ECO:0000256" key="10">
    <source>
        <dbReference type="ARBA" id="ARBA00061478"/>
    </source>
</evidence>
<evidence type="ECO:0000256" key="5">
    <source>
        <dbReference type="ARBA" id="ARBA00022801"/>
    </source>
</evidence>
<evidence type="ECO:0000256" key="9">
    <source>
        <dbReference type="ARBA" id="ARBA00049360"/>
    </source>
</evidence>
<name>A0A5C5V1I7_9BACT</name>
<dbReference type="FunFam" id="3.40.50.300:FF:000011">
    <property type="entry name" value="Putative ABC transporter ATP-binding component"/>
    <property type="match status" value="1"/>
</dbReference>
<dbReference type="InterPro" id="IPR032781">
    <property type="entry name" value="ABC_tran_Xtn"/>
</dbReference>
<dbReference type="Gene3D" id="3.40.50.300">
    <property type="entry name" value="P-loop containing nucleotide triphosphate hydrolases"/>
    <property type="match status" value="2"/>
</dbReference>
<evidence type="ECO:0000256" key="11">
    <source>
        <dbReference type="HAMAP-Rule" id="MF_00848"/>
    </source>
</evidence>
<protein>
    <recommendedName>
        <fullName evidence="11">ATP-binding protein Uup</fullName>
        <ecNumber evidence="11">3.6.1.-</ecNumber>
    </recommendedName>
</protein>
<feature type="binding site" evidence="11">
    <location>
        <begin position="36"/>
        <end position="43"/>
    </location>
    <ligand>
        <name>ATP</name>
        <dbReference type="ChEBI" id="CHEBI:30616"/>
        <label>1</label>
    </ligand>
</feature>
<dbReference type="InterPro" id="IPR003593">
    <property type="entry name" value="AAA+_ATPase"/>
</dbReference>
<evidence type="ECO:0000256" key="4">
    <source>
        <dbReference type="ARBA" id="ARBA00022763"/>
    </source>
</evidence>
<keyword evidence="3 11" id="KW-0547">Nucleotide-binding</keyword>
<feature type="domain" description="ABC transporter" evidence="13">
    <location>
        <begin position="285"/>
        <end position="507"/>
    </location>
</feature>
<feature type="region of interest" description="Disordered" evidence="12">
    <location>
        <begin position="491"/>
        <end position="532"/>
    </location>
</feature>
<dbReference type="Proteomes" id="UP000316714">
    <property type="component" value="Unassembled WGS sequence"/>
</dbReference>
<dbReference type="HAMAP" id="MF_00848">
    <property type="entry name" value="Uup"/>
    <property type="match status" value="1"/>
</dbReference>
<dbReference type="InterPro" id="IPR017871">
    <property type="entry name" value="ABC_transporter-like_CS"/>
</dbReference>
<dbReference type="GO" id="GO:0006281">
    <property type="term" value="P:DNA repair"/>
    <property type="evidence" value="ECO:0007669"/>
    <property type="project" value="UniProtKB-KW"/>
</dbReference>
<keyword evidence="7 11" id="KW-0238">DNA-binding</keyword>
<keyword evidence="6 11" id="KW-0067">ATP-binding</keyword>
<dbReference type="FunFam" id="3.40.50.300:FF:000309">
    <property type="entry name" value="ABC transporter ATP-binding protein"/>
    <property type="match status" value="1"/>
</dbReference>
<evidence type="ECO:0000256" key="1">
    <source>
        <dbReference type="ARBA" id="ARBA00022490"/>
    </source>
</evidence>
<comment type="caution">
    <text evidence="14">The sequence shown here is derived from an EMBL/GenBank/DDBJ whole genome shotgun (WGS) entry which is preliminary data.</text>
</comment>
<dbReference type="Pfam" id="PF12848">
    <property type="entry name" value="ABC_tran_Xtn"/>
    <property type="match status" value="1"/>
</dbReference>
<dbReference type="GO" id="GO:0005524">
    <property type="term" value="F:ATP binding"/>
    <property type="evidence" value="ECO:0007669"/>
    <property type="project" value="UniProtKB-UniRule"/>
</dbReference>
<dbReference type="RefSeq" id="WP_146567457.1">
    <property type="nucleotide sequence ID" value="NZ_SIHJ01000003.1"/>
</dbReference>
<dbReference type="CDD" id="cd03221">
    <property type="entry name" value="ABCF_EF-3"/>
    <property type="match status" value="2"/>
</dbReference>
<dbReference type="AlphaFoldDB" id="A0A5C5V1I7"/>
<keyword evidence="8 11" id="KW-0234">DNA repair</keyword>
<evidence type="ECO:0000313" key="14">
    <source>
        <dbReference type="EMBL" id="TWT32251.1"/>
    </source>
</evidence>
<proteinExistence type="inferred from homology"/>
<feature type="domain" description="ABC transporter" evidence="13">
    <location>
        <begin position="4"/>
        <end position="218"/>
    </location>
</feature>
<comment type="similarity">
    <text evidence="10 11">Belongs to the ABC transporter superfamily. ABCF family. Uup subfamily.</text>
</comment>
<dbReference type="InterPro" id="IPR027417">
    <property type="entry name" value="P-loop_NTPase"/>
</dbReference>
<dbReference type="InterPro" id="IPR037118">
    <property type="entry name" value="Val-tRNA_synth_C_sf"/>
</dbReference>
<organism evidence="14 15">
    <name type="scientific">Posidoniimonas corsicana</name>
    <dbReference type="NCBI Taxonomy" id="1938618"/>
    <lineage>
        <taxon>Bacteria</taxon>
        <taxon>Pseudomonadati</taxon>
        <taxon>Planctomycetota</taxon>
        <taxon>Planctomycetia</taxon>
        <taxon>Pirellulales</taxon>
        <taxon>Lacipirellulaceae</taxon>
        <taxon>Posidoniimonas</taxon>
    </lineage>
</organism>
<keyword evidence="15" id="KW-1185">Reference proteome</keyword>
<dbReference type="SMART" id="SM00382">
    <property type="entry name" value="AAA"/>
    <property type="match status" value="2"/>
</dbReference>
<dbReference type="GO" id="GO:0016887">
    <property type="term" value="F:ATP hydrolysis activity"/>
    <property type="evidence" value="ECO:0007669"/>
    <property type="project" value="UniProtKB-UniRule"/>
</dbReference>
<dbReference type="Gene3D" id="1.10.287.380">
    <property type="entry name" value="Valyl-tRNA synthetase, C-terminal domain"/>
    <property type="match status" value="1"/>
</dbReference>
<dbReference type="GO" id="GO:0005737">
    <property type="term" value="C:cytoplasm"/>
    <property type="evidence" value="ECO:0007669"/>
    <property type="project" value="UniProtKB-SubCell"/>
</dbReference>
<dbReference type="InterPro" id="IPR032524">
    <property type="entry name" value="ABC_tran_C"/>
</dbReference>
<dbReference type="EMBL" id="SIHJ01000003">
    <property type="protein sequence ID" value="TWT32251.1"/>
    <property type="molecule type" value="Genomic_DNA"/>
</dbReference>
<dbReference type="OrthoDB" id="9760950at2"/>
<dbReference type="InterPro" id="IPR003439">
    <property type="entry name" value="ABC_transporter-like_ATP-bd"/>
</dbReference>
<dbReference type="Pfam" id="PF00005">
    <property type="entry name" value="ABC_tran"/>
    <property type="match status" value="2"/>
</dbReference>
<dbReference type="Pfam" id="PF16326">
    <property type="entry name" value="ABC_tran_CTD"/>
    <property type="match status" value="1"/>
</dbReference>
<dbReference type="PANTHER" id="PTHR42855">
    <property type="entry name" value="ABC TRANSPORTER ATP-BINDING SUBUNIT"/>
    <property type="match status" value="1"/>
</dbReference>
<dbReference type="PROSITE" id="PS50893">
    <property type="entry name" value="ABC_TRANSPORTER_2"/>
    <property type="match status" value="2"/>
</dbReference>
<evidence type="ECO:0000256" key="2">
    <source>
        <dbReference type="ARBA" id="ARBA00022737"/>
    </source>
</evidence>
<dbReference type="InterPro" id="IPR043686">
    <property type="entry name" value="Uup"/>
</dbReference>
<feature type="binding site" evidence="11">
    <location>
        <begin position="317"/>
        <end position="324"/>
    </location>
    <ligand>
        <name>ATP</name>
        <dbReference type="ChEBI" id="CHEBI:30616"/>
        <label>2</label>
    </ligand>
</feature>
<keyword evidence="5 11" id="KW-0378">Hydrolase</keyword>
<accession>A0A5C5V1I7</accession>